<dbReference type="GO" id="GO:0046872">
    <property type="term" value="F:metal ion binding"/>
    <property type="evidence" value="ECO:0007669"/>
    <property type="project" value="UniProtKB-KW"/>
</dbReference>
<feature type="binding site" evidence="8">
    <location>
        <position position="249"/>
    </location>
    <ligand>
        <name>K(+)</name>
        <dbReference type="ChEBI" id="CHEBI:29103"/>
    </ligand>
</feature>
<feature type="binding site" evidence="8">
    <location>
        <position position="228"/>
    </location>
    <ligand>
        <name>K(+)</name>
        <dbReference type="ChEBI" id="CHEBI:29103"/>
    </ligand>
</feature>
<dbReference type="InterPro" id="IPR006073">
    <property type="entry name" value="GTP-bd"/>
</dbReference>
<dbReference type="SUPFAM" id="SSF116878">
    <property type="entry name" value="TrmE connector domain"/>
    <property type="match status" value="1"/>
</dbReference>
<feature type="domain" description="TrmE-type G" evidence="9">
    <location>
        <begin position="218"/>
        <end position="365"/>
    </location>
</feature>
<feature type="binding site" evidence="8">
    <location>
        <position position="81"/>
    </location>
    <ligand>
        <name>(6S)-5-formyl-5,6,7,8-tetrahydrofolate</name>
        <dbReference type="ChEBI" id="CHEBI:57457"/>
    </ligand>
</feature>
<evidence type="ECO:0000313" key="10">
    <source>
        <dbReference type="EMBL" id="MCX8999498.1"/>
    </source>
</evidence>
<keyword evidence="8" id="KW-0963">Cytoplasm</keyword>
<proteinExistence type="inferred from homology"/>
<keyword evidence="4 8" id="KW-0378">Hydrolase</keyword>
<comment type="similarity">
    <text evidence="1 8">Belongs to the TRAFAC class TrmE-Era-EngA-EngB-Septin-like GTPase superfamily. TrmE GTPase family.</text>
</comment>
<dbReference type="Proteomes" id="UP001208771">
    <property type="component" value="Unassembled WGS sequence"/>
</dbReference>
<comment type="function">
    <text evidence="8">Exhibits a very high intrinsic GTPase hydrolysis rate. Involved in the addition of a carboxymethylaminomethyl (cmnm) group at the wobble position (U34) of certain tRNAs, forming tRNA-cmnm(5)s(2)U34.</text>
</comment>
<feature type="binding site" evidence="8">
    <location>
        <position position="253"/>
    </location>
    <ligand>
        <name>Mg(2+)</name>
        <dbReference type="ChEBI" id="CHEBI:18420"/>
    </ligand>
</feature>
<gene>
    <name evidence="8 10" type="primary">mnmE</name>
    <name evidence="8" type="synonym">trmE</name>
    <name evidence="10" type="ORF">NOF55_20545</name>
</gene>
<dbReference type="PANTHER" id="PTHR42714:SF2">
    <property type="entry name" value="TRNA MODIFICATION GTPASE GTPBP3, MITOCHONDRIAL"/>
    <property type="match status" value="1"/>
</dbReference>
<dbReference type="GO" id="GO:0003924">
    <property type="term" value="F:GTPase activity"/>
    <property type="evidence" value="ECO:0007669"/>
    <property type="project" value="UniProtKB-UniRule"/>
</dbReference>
<comment type="caution">
    <text evidence="8">Lacks conserved residue(s) required for the propagation of feature annotation.</text>
</comment>
<keyword evidence="6 8" id="KW-0630">Potassium</keyword>
<feature type="binding site" evidence="8">
    <location>
        <begin position="247"/>
        <end position="253"/>
    </location>
    <ligand>
        <name>GTP</name>
        <dbReference type="ChEBI" id="CHEBI:37565"/>
    </ligand>
</feature>
<evidence type="ECO:0000256" key="3">
    <source>
        <dbReference type="ARBA" id="ARBA00022741"/>
    </source>
</evidence>
<dbReference type="InterPro" id="IPR025867">
    <property type="entry name" value="MnmE_helical"/>
</dbReference>
<evidence type="ECO:0000256" key="7">
    <source>
        <dbReference type="ARBA" id="ARBA00023134"/>
    </source>
</evidence>
<dbReference type="InterPro" id="IPR005225">
    <property type="entry name" value="Small_GTP-bd"/>
</dbReference>
<dbReference type="GO" id="GO:0005525">
    <property type="term" value="F:GTP binding"/>
    <property type="evidence" value="ECO:0007669"/>
    <property type="project" value="UniProtKB-UniRule"/>
</dbReference>
<feature type="binding site" evidence="8">
    <location>
        <position position="252"/>
    </location>
    <ligand>
        <name>K(+)</name>
        <dbReference type="ChEBI" id="CHEBI:29103"/>
    </ligand>
</feature>
<dbReference type="CDD" id="cd14858">
    <property type="entry name" value="TrmE_N"/>
    <property type="match status" value="1"/>
</dbReference>
<feature type="binding site" evidence="8">
    <location>
        <position position="24"/>
    </location>
    <ligand>
        <name>(6S)-5-formyl-5,6,7,8-tetrahydrofolate</name>
        <dbReference type="ChEBI" id="CHEBI:57457"/>
    </ligand>
</feature>
<dbReference type="InterPro" id="IPR018948">
    <property type="entry name" value="GTP-bd_TrmE_N"/>
</dbReference>
<keyword evidence="3 8" id="KW-0547">Nucleotide-binding</keyword>
<dbReference type="HAMAP" id="MF_00379">
    <property type="entry name" value="GTPase_MnmE"/>
    <property type="match status" value="1"/>
</dbReference>
<dbReference type="EC" id="3.6.-.-" evidence="8"/>
<feature type="binding site" evidence="8">
    <location>
        <position position="232"/>
    </location>
    <ligand>
        <name>Mg(2+)</name>
        <dbReference type="ChEBI" id="CHEBI:18420"/>
    </ligand>
</feature>
<sequence length="442" mass="48197">MTKSDDTIFALSSGGLPSGVAVVRLSGRQSLSVSAVLAGPLPEPRRATLRTIRARNEDQIDRGLVLIFPGPSSFTGEDCVEFHLHGGRAVVQRLLDELTAMPGLRQAEAGEFSRRAFENGKADLVEMEGLADLISAETEMQRRLAMEQSFGGLSALYDDWADRLTRARALIEAELDFADEEDVPGSVSDQVWSSLSALATSMRRHLLQAEQGEIIRNGLKVVIAGPPNAGKSSLMNALAGREVAIVTDLAGTTRDVLHADLDIGGYLVRLFDTAGLRETSETIEQEGIRRALHAAQTADILLHLDEIGRFSEIDVSSKSVRRFRIGTKMDQHLDDPSVGRYDLCISTATGAGLDSLRNLLIADLRQRQEQTGGFSVPVRARQVEHLRASLAHLEEALAIEGHELDVRSEFLRLAAHEMGKVTGRVDVEQLLDVIFSEFCIGK</sequence>
<keyword evidence="8" id="KW-0479">Metal-binding</keyword>
<feature type="binding site" evidence="8">
    <location>
        <position position="121"/>
    </location>
    <ligand>
        <name>(6S)-5-formyl-5,6,7,8-tetrahydrofolate</name>
        <dbReference type="ChEBI" id="CHEBI:57457"/>
    </ligand>
</feature>
<dbReference type="NCBIfam" id="NF003661">
    <property type="entry name" value="PRK05291.1-3"/>
    <property type="match status" value="1"/>
</dbReference>
<dbReference type="InterPro" id="IPR031168">
    <property type="entry name" value="G_TrmE"/>
</dbReference>
<feature type="binding site" evidence="8">
    <location>
        <position position="442"/>
    </location>
    <ligand>
        <name>(6S)-5-formyl-5,6,7,8-tetrahydrofolate</name>
        <dbReference type="ChEBI" id="CHEBI:57457"/>
    </ligand>
</feature>
<reference evidence="10" key="1">
    <citation type="submission" date="2022-07" db="EMBL/GenBank/DDBJ databases">
        <title>Ectorhizobium quercum gen.nov., sp. nov.</title>
        <authorList>
            <person name="Ma T."/>
            <person name="Li Y."/>
        </authorList>
    </citation>
    <scope>NUCLEOTIDE SEQUENCE</scope>
    <source>
        <strain evidence="10">BDR2-2</strain>
    </source>
</reference>
<dbReference type="GO" id="GO:0030488">
    <property type="term" value="P:tRNA methylation"/>
    <property type="evidence" value="ECO:0007669"/>
    <property type="project" value="TreeGrafter"/>
</dbReference>
<comment type="caution">
    <text evidence="10">The sequence shown here is derived from an EMBL/GenBank/DDBJ whole genome shotgun (WGS) entry which is preliminary data.</text>
</comment>
<comment type="subunit">
    <text evidence="8">Homodimer. Heterotetramer of two MnmE and two MnmG subunits.</text>
</comment>
<keyword evidence="5 8" id="KW-0460">Magnesium</keyword>
<evidence type="ECO:0000313" key="11">
    <source>
        <dbReference type="Proteomes" id="UP001208771"/>
    </source>
</evidence>
<dbReference type="PANTHER" id="PTHR42714">
    <property type="entry name" value="TRNA MODIFICATION GTPASE GTPBP3"/>
    <property type="match status" value="1"/>
</dbReference>
<dbReference type="GO" id="GO:0005737">
    <property type="term" value="C:cytoplasm"/>
    <property type="evidence" value="ECO:0007669"/>
    <property type="project" value="UniProtKB-SubCell"/>
</dbReference>
<dbReference type="Gene3D" id="3.40.50.300">
    <property type="entry name" value="P-loop containing nucleotide triphosphate hydrolases"/>
    <property type="match status" value="1"/>
</dbReference>
<keyword evidence="11" id="KW-1185">Reference proteome</keyword>
<dbReference type="Gene3D" id="3.30.1360.120">
    <property type="entry name" value="Probable tRNA modification gtpase trme, domain 1"/>
    <property type="match status" value="1"/>
</dbReference>
<dbReference type="CDD" id="cd04164">
    <property type="entry name" value="trmE"/>
    <property type="match status" value="1"/>
</dbReference>
<dbReference type="GO" id="GO:0002098">
    <property type="term" value="P:tRNA wobble uridine modification"/>
    <property type="evidence" value="ECO:0007669"/>
    <property type="project" value="TreeGrafter"/>
</dbReference>
<dbReference type="EMBL" id="JANFPI010000009">
    <property type="protein sequence ID" value="MCX8999498.1"/>
    <property type="molecule type" value="Genomic_DNA"/>
</dbReference>
<feature type="binding site" evidence="8">
    <location>
        <begin position="272"/>
        <end position="275"/>
    </location>
    <ligand>
        <name>GTP</name>
        <dbReference type="ChEBI" id="CHEBI:37565"/>
    </ligand>
</feature>
<dbReference type="InterPro" id="IPR004520">
    <property type="entry name" value="GTPase_MnmE"/>
</dbReference>
<evidence type="ECO:0000256" key="6">
    <source>
        <dbReference type="ARBA" id="ARBA00022958"/>
    </source>
</evidence>
<dbReference type="Pfam" id="PF10396">
    <property type="entry name" value="TrmE_N"/>
    <property type="match status" value="1"/>
</dbReference>
<evidence type="ECO:0000256" key="5">
    <source>
        <dbReference type="ARBA" id="ARBA00022842"/>
    </source>
</evidence>
<comment type="cofactor">
    <cofactor evidence="8">
        <name>K(+)</name>
        <dbReference type="ChEBI" id="CHEBI:29103"/>
    </cofactor>
    <text evidence="8">Binds 1 potassium ion per subunit.</text>
</comment>
<feature type="binding site" evidence="8">
    <location>
        <position position="247"/>
    </location>
    <ligand>
        <name>K(+)</name>
        <dbReference type="ChEBI" id="CHEBI:29103"/>
    </ligand>
</feature>
<dbReference type="InterPro" id="IPR027266">
    <property type="entry name" value="TrmE/GcvT-like"/>
</dbReference>
<keyword evidence="2 8" id="KW-0819">tRNA processing</keyword>
<dbReference type="NCBIfam" id="TIGR00231">
    <property type="entry name" value="small_GTP"/>
    <property type="match status" value="1"/>
</dbReference>
<dbReference type="Gene3D" id="1.20.120.430">
    <property type="entry name" value="tRNA modification GTPase MnmE domain 2"/>
    <property type="match status" value="1"/>
</dbReference>
<evidence type="ECO:0000256" key="4">
    <source>
        <dbReference type="ARBA" id="ARBA00022801"/>
    </source>
</evidence>
<dbReference type="SUPFAM" id="SSF52540">
    <property type="entry name" value="P-loop containing nucleoside triphosphate hydrolases"/>
    <property type="match status" value="1"/>
</dbReference>
<dbReference type="FunFam" id="3.30.1360.120:FF:000007">
    <property type="entry name" value="tRNA modification GTPase GTPBP3, mitochondrial"/>
    <property type="match status" value="1"/>
</dbReference>
<keyword evidence="7 8" id="KW-0342">GTP-binding</keyword>
<feature type="binding site" evidence="8">
    <location>
        <begin position="228"/>
        <end position="233"/>
    </location>
    <ligand>
        <name>GTP</name>
        <dbReference type="ChEBI" id="CHEBI:37565"/>
    </ligand>
</feature>
<evidence type="ECO:0000256" key="1">
    <source>
        <dbReference type="ARBA" id="ARBA00011043"/>
    </source>
</evidence>
<evidence type="ECO:0000256" key="2">
    <source>
        <dbReference type="ARBA" id="ARBA00022694"/>
    </source>
</evidence>
<dbReference type="InterPro" id="IPR027417">
    <property type="entry name" value="P-loop_NTPase"/>
</dbReference>
<dbReference type="InterPro" id="IPR027368">
    <property type="entry name" value="MnmE_dom2"/>
</dbReference>
<accession>A0AAE3N1X7</accession>
<dbReference type="RefSeq" id="WP_306412997.1">
    <property type="nucleotide sequence ID" value="NZ_JANFPI010000009.1"/>
</dbReference>
<name>A0AAE3N1X7_9HYPH</name>
<evidence type="ECO:0000256" key="8">
    <source>
        <dbReference type="HAMAP-Rule" id="MF_00379"/>
    </source>
</evidence>
<comment type="subcellular location">
    <subcellularLocation>
        <location evidence="8">Cytoplasm</location>
    </subcellularLocation>
</comment>
<dbReference type="PROSITE" id="PS51709">
    <property type="entry name" value="G_TRME"/>
    <property type="match status" value="1"/>
</dbReference>
<dbReference type="Pfam" id="PF01926">
    <property type="entry name" value="MMR_HSR1"/>
    <property type="match status" value="1"/>
</dbReference>
<organism evidence="10 11">
    <name type="scientific">Ectorhizobium quercum</name>
    <dbReference type="NCBI Taxonomy" id="2965071"/>
    <lineage>
        <taxon>Bacteria</taxon>
        <taxon>Pseudomonadati</taxon>
        <taxon>Pseudomonadota</taxon>
        <taxon>Alphaproteobacteria</taxon>
        <taxon>Hyphomicrobiales</taxon>
        <taxon>Rhizobiaceae</taxon>
        <taxon>Ectorhizobium</taxon>
    </lineage>
</organism>
<protein>
    <recommendedName>
        <fullName evidence="8">tRNA modification GTPase MnmE</fullName>
        <ecNumber evidence="8">3.6.-.-</ecNumber>
    </recommendedName>
</protein>
<dbReference type="Pfam" id="PF12631">
    <property type="entry name" value="MnmE_helical"/>
    <property type="match status" value="1"/>
</dbReference>
<evidence type="ECO:0000259" key="9">
    <source>
        <dbReference type="PROSITE" id="PS51709"/>
    </source>
</evidence>
<dbReference type="AlphaFoldDB" id="A0AAE3N1X7"/>